<evidence type="ECO:0000313" key="2">
    <source>
        <dbReference type="Proteomes" id="UP001164929"/>
    </source>
</evidence>
<sequence>MSEREGTGLVWLIMFAGVRDLSVAFSSLSPVRICS</sequence>
<comment type="caution">
    <text evidence="1">The sequence shown here is derived from an EMBL/GenBank/DDBJ whole genome shotgun (WGS) entry which is preliminary data.</text>
</comment>
<gene>
    <name evidence="1" type="ORF">NC653_006346</name>
</gene>
<proteinExistence type="predicted"/>
<keyword evidence="2" id="KW-1185">Reference proteome</keyword>
<name>A0AAD6REF9_9ROSI</name>
<reference evidence="1" key="1">
    <citation type="journal article" date="2023" name="Mol. Ecol. Resour.">
        <title>Chromosome-level genome assembly of a triploid poplar Populus alba 'Berolinensis'.</title>
        <authorList>
            <person name="Chen S."/>
            <person name="Yu Y."/>
            <person name="Wang X."/>
            <person name="Wang S."/>
            <person name="Zhang T."/>
            <person name="Zhou Y."/>
            <person name="He R."/>
            <person name="Meng N."/>
            <person name="Wang Y."/>
            <person name="Liu W."/>
            <person name="Liu Z."/>
            <person name="Liu J."/>
            <person name="Guo Q."/>
            <person name="Huang H."/>
            <person name="Sederoff R.R."/>
            <person name="Wang G."/>
            <person name="Qu G."/>
            <person name="Chen S."/>
        </authorList>
    </citation>
    <scope>NUCLEOTIDE SEQUENCE</scope>
    <source>
        <strain evidence="1">SC-2020</strain>
    </source>
</reference>
<evidence type="ECO:0000313" key="1">
    <source>
        <dbReference type="EMBL" id="KAJ7007264.1"/>
    </source>
</evidence>
<accession>A0AAD6REF9</accession>
<protein>
    <submittedName>
        <fullName evidence="1">Uncharacterized protein</fullName>
    </submittedName>
</protein>
<dbReference type="Proteomes" id="UP001164929">
    <property type="component" value="Chromosome 2"/>
</dbReference>
<dbReference type="AlphaFoldDB" id="A0AAD6REF9"/>
<dbReference type="EMBL" id="JAQIZT010000002">
    <property type="protein sequence ID" value="KAJ7007264.1"/>
    <property type="molecule type" value="Genomic_DNA"/>
</dbReference>
<organism evidence="1 2">
    <name type="scientific">Populus alba x Populus x berolinensis</name>
    <dbReference type="NCBI Taxonomy" id="444605"/>
    <lineage>
        <taxon>Eukaryota</taxon>
        <taxon>Viridiplantae</taxon>
        <taxon>Streptophyta</taxon>
        <taxon>Embryophyta</taxon>
        <taxon>Tracheophyta</taxon>
        <taxon>Spermatophyta</taxon>
        <taxon>Magnoliopsida</taxon>
        <taxon>eudicotyledons</taxon>
        <taxon>Gunneridae</taxon>
        <taxon>Pentapetalae</taxon>
        <taxon>rosids</taxon>
        <taxon>fabids</taxon>
        <taxon>Malpighiales</taxon>
        <taxon>Salicaceae</taxon>
        <taxon>Saliceae</taxon>
        <taxon>Populus</taxon>
    </lineage>
</organism>